<reference evidence="2" key="2">
    <citation type="journal article" date="2023" name="IMA Fungus">
        <title>Comparative genomic study of the Penicillium genus elucidates a diverse pangenome and 15 lateral gene transfer events.</title>
        <authorList>
            <person name="Petersen C."/>
            <person name="Sorensen T."/>
            <person name="Nielsen M.R."/>
            <person name="Sondergaard T.E."/>
            <person name="Sorensen J.L."/>
            <person name="Fitzpatrick D.A."/>
            <person name="Frisvad J.C."/>
            <person name="Nielsen K.L."/>
        </authorList>
    </citation>
    <scope>NUCLEOTIDE SEQUENCE</scope>
    <source>
        <strain evidence="2">IBT 29495</strain>
    </source>
</reference>
<evidence type="ECO:0000256" key="1">
    <source>
        <dbReference type="SAM" id="MobiDB-lite"/>
    </source>
</evidence>
<evidence type="ECO:0000313" key="3">
    <source>
        <dbReference type="Proteomes" id="UP001149954"/>
    </source>
</evidence>
<feature type="region of interest" description="Disordered" evidence="1">
    <location>
        <begin position="55"/>
        <end position="91"/>
    </location>
</feature>
<reference evidence="2" key="1">
    <citation type="submission" date="2022-12" db="EMBL/GenBank/DDBJ databases">
        <authorList>
            <person name="Petersen C."/>
        </authorList>
    </citation>
    <scope>NUCLEOTIDE SEQUENCE</scope>
    <source>
        <strain evidence="2">IBT 29495</strain>
    </source>
</reference>
<organism evidence="2 3">
    <name type="scientific">Penicillium fimorum</name>
    <dbReference type="NCBI Taxonomy" id="1882269"/>
    <lineage>
        <taxon>Eukaryota</taxon>
        <taxon>Fungi</taxon>
        <taxon>Dikarya</taxon>
        <taxon>Ascomycota</taxon>
        <taxon>Pezizomycotina</taxon>
        <taxon>Eurotiomycetes</taxon>
        <taxon>Eurotiomycetidae</taxon>
        <taxon>Eurotiales</taxon>
        <taxon>Aspergillaceae</taxon>
        <taxon>Penicillium</taxon>
    </lineage>
</organism>
<dbReference type="AlphaFoldDB" id="A0A9X0C406"/>
<keyword evidence="3" id="KW-1185">Reference proteome</keyword>
<protein>
    <submittedName>
        <fullName evidence="2">Uncharacterized protein</fullName>
    </submittedName>
</protein>
<sequence length="132" mass="14610">MTRFETTTSSKHVSVLLTGIFRGFTQDKKALDTLFKKVDRAIAILDVMSETLARAKKVSKGEPHTQERSSTTQAQNDQQGPTSDGFPSDYAADLPELGDANIDWANPELPMDDSQQALFWVEWGHLLNDLGA</sequence>
<evidence type="ECO:0000313" key="2">
    <source>
        <dbReference type="EMBL" id="KAJ5497242.1"/>
    </source>
</evidence>
<comment type="caution">
    <text evidence="2">The sequence shown here is derived from an EMBL/GenBank/DDBJ whole genome shotgun (WGS) entry which is preliminary data.</text>
</comment>
<gene>
    <name evidence="2" type="ORF">N7463_009229</name>
</gene>
<name>A0A9X0C406_9EURO</name>
<accession>A0A9X0C406</accession>
<proteinExistence type="predicted"/>
<dbReference type="OrthoDB" id="4348429at2759"/>
<dbReference type="Proteomes" id="UP001149954">
    <property type="component" value="Unassembled WGS sequence"/>
</dbReference>
<feature type="compositionally biased region" description="Polar residues" evidence="1">
    <location>
        <begin position="68"/>
        <end position="82"/>
    </location>
</feature>
<dbReference type="EMBL" id="JAPWDS010000005">
    <property type="protein sequence ID" value="KAJ5497242.1"/>
    <property type="molecule type" value="Genomic_DNA"/>
</dbReference>